<keyword evidence="2" id="KW-1185">Reference proteome</keyword>
<reference evidence="1 2" key="1">
    <citation type="journal article" date="2018" name="Front. Plant Sci.">
        <title>Red Clover (Trifolium pratense) and Zigzag Clover (T. medium) - A Picture of Genomic Similarities and Differences.</title>
        <authorList>
            <person name="Dluhosova J."/>
            <person name="Istvanek J."/>
            <person name="Nedelnik J."/>
            <person name="Repkova J."/>
        </authorList>
    </citation>
    <scope>NUCLEOTIDE SEQUENCE [LARGE SCALE GENOMIC DNA]</scope>
    <source>
        <strain evidence="2">cv. 10/8</strain>
        <tissue evidence="1">Leaf</tissue>
    </source>
</reference>
<evidence type="ECO:0000313" key="2">
    <source>
        <dbReference type="Proteomes" id="UP000265520"/>
    </source>
</evidence>
<keyword evidence="1" id="KW-0540">Nuclease</keyword>
<comment type="caution">
    <text evidence="1">The sequence shown here is derived from an EMBL/GenBank/DDBJ whole genome shotgun (WGS) entry which is preliminary data.</text>
</comment>
<keyword evidence="1" id="KW-0269">Exonuclease</keyword>
<keyword evidence="1" id="KW-0255">Endonuclease</keyword>
<dbReference type="GO" id="GO:0004527">
    <property type="term" value="F:exonuclease activity"/>
    <property type="evidence" value="ECO:0007669"/>
    <property type="project" value="UniProtKB-KW"/>
</dbReference>
<evidence type="ECO:0000313" key="1">
    <source>
        <dbReference type="EMBL" id="MCI42713.1"/>
    </source>
</evidence>
<organism evidence="1 2">
    <name type="scientific">Trifolium medium</name>
    <dbReference type="NCBI Taxonomy" id="97028"/>
    <lineage>
        <taxon>Eukaryota</taxon>
        <taxon>Viridiplantae</taxon>
        <taxon>Streptophyta</taxon>
        <taxon>Embryophyta</taxon>
        <taxon>Tracheophyta</taxon>
        <taxon>Spermatophyta</taxon>
        <taxon>Magnoliopsida</taxon>
        <taxon>eudicotyledons</taxon>
        <taxon>Gunneridae</taxon>
        <taxon>Pentapetalae</taxon>
        <taxon>rosids</taxon>
        <taxon>fabids</taxon>
        <taxon>Fabales</taxon>
        <taxon>Fabaceae</taxon>
        <taxon>Papilionoideae</taxon>
        <taxon>50 kb inversion clade</taxon>
        <taxon>NPAAA clade</taxon>
        <taxon>Hologalegina</taxon>
        <taxon>IRL clade</taxon>
        <taxon>Trifolieae</taxon>
        <taxon>Trifolium</taxon>
    </lineage>
</organism>
<dbReference type="GO" id="GO:0004519">
    <property type="term" value="F:endonuclease activity"/>
    <property type="evidence" value="ECO:0007669"/>
    <property type="project" value="UniProtKB-KW"/>
</dbReference>
<accession>A0A392S1E5</accession>
<dbReference type="EMBL" id="LXQA010307879">
    <property type="protein sequence ID" value="MCI42713.1"/>
    <property type="molecule type" value="Genomic_DNA"/>
</dbReference>
<proteinExistence type="predicted"/>
<dbReference type="Proteomes" id="UP000265520">
    <property type="component" value="Unassembled WGS sequence"/>
</dbReference>
<sequence>MNVLDVKGEEGGLSVEEMEEIHFLSSHVMSLSKLNCINHWQKSRLGWLKDGDANSKFFHGVMSSRKRGNAIHSLVVNGSQVEGVLG</sequence>
<dbReference type="AlphaFoldDB" id="A0A392S1E5"/>
<keyword evidence="1" id="KW-0378">Hydrolase</keyword>
<feature type="non-terminal residue" evidence="1">
    <location>
        <position position="86"/>
    </location>
</feature>
<name>A0A392S1E5_9FABA</name>
<protein>
    <submittedName>
        <fullName evidence="1">Endonuclease/exonuclease/phosphatase family protein</fullName>
    </submittedName>
</protein>